<dbReference type="Pfam" id="PF07833">
    <property type="entry name" value="Cu_amine_oxidN1"/>
    <property type="match status" value="1"/>
</dbReference>
<accession>A0A3D9IMS3</accession>
<evidence type="ECO:0000259" key="1">
    <source>
        <dbReference type="Pfam" id="PF07833"/>
    </source>
</evidence>
<dbReference type="Proteomes" id="UP000256869">
    <property type="component" value="Unassembled WGS sequence"/>
</dbReference>
<dbReference type="RefSeq" id="WP_115992311.1">
    <property type="nucleotide sequence ID" value="NZ_QRDY01000004.1"/>
</dbReference>
<dbReference type="Gene3D" id="3.30.457.10">
    <property type="entry name" value="Copper amine oxidase-like, N-terminal domain"/>
    <property type="match status" value="1"/>
</dbReference>
<dbReference type="InterPro" id="IPR036582">
    <property type="entry name" value="Mao_N_sf"/>
</dbReference>
<sequence length="355" mass="39967">MYKRIIGVVIAVSVVIGGTSIFASPGKDLRMLPIIVNGQKVRFPDTEPYVDTNGRTMVPVRFVSEKLGGEVEWEGKTQTVVINYKDKVISLPVGSTTVSVDDTTIELDTAAEIYEGRTMVPLRFVSEAMESTVEFDKDAYSVLVTDAAYAAKVASGEVKVNEWGRELSNEVSEDWNKLSDVPSEFYNVKNVAISKLSNKEFMSDGSEFTEKQYIDQWSEHIRQYYAAQLNINYKTINSSAFVSSLMSNMHDRGDYYNAETGRAIEDYVSWVKKNKVVTKGYADPESSLVRYENARVIMRTYFKFMIISATDTAQTFMDNYAPTTSSDSFKLKTGVWYGRVNPRIMDSAPLIRLCT</sequence>
<proteinExistence type="predicted"/>
<dbReference type="SUPFAM" id="SSF55383">
    <property type="entry name" value="Copper amine oxidase, domain N"/>
    <property type="match status" value="1"/>
</dbReference>
<keyword evidence="3" id="KW-1185">Reference proteome</keyword>
<comment type="caution">
    <text evidence="2">The sequence shown here is derived from an EMBL/GenBank/DDBJ whole genome shotgun (WGS) entry which is preliminary data.</text>
</comment>
<organism evidence="2 3">
    <name type="scientific">Cohnella lupini</name>
    <dbReference type="NCBI Taxonomy" id="1294267"/>
    <lineage>
        <taxon>Bacteria</taxon>
        <taxon>Bacillati</taxon>
        <taxon>Bacillota</taxon>
        <taxon>Bacilli</taxon>
        <taxon>Bacillales</taxon>
        <taxon>Paenibacillaceae</taxon>
        <taxon>Cohnella</taxon>
    </lineage>
</organism>
<name>A0A3D9IMS3_9BACL</name>
<evidence type="ECO:0000313" key="2">
    <source>
        <dbReference type="EMBL" id="RED63008.1"/>
    </source>
</evidence>
<feature type="domain" description="Copper amine oxidase-like N-terminal" evidence="1">
    <location>
        <begin position="36"/>
        <end position="143"/>
    </location>
</feature>
<protein>
    <submittedName>
        <fullName evidence="2">Copper amine oxidase-like protein</fullName>
    </submittedName>
</protein>
<dbReference type="AlphaFoldDB" id="A0A3D9IMS3"/>
<evidence type="ECO:0000313" key="3">
    <source>
        <dbReference type="Proteomes" id="UP000256869"/>
    </source>
</evidence>
<gene>
    <name evidence="2" type="ORF">DFP95_1041</name>
</gene>
<dbReference type="InterPro" id="IPR012854">
    <property type="entry name" value="Cu_amine_oxidase-like_N"/>
</dbReference>
<dbReference type="OrthoDB" id="2020910at2"/>
<reference evidence="2 3" key="1">
    <citation type="submission" date="2018-07" db="EMBL/GenBank/DDBJ databases">
        <title>Genomic Encyclopedia of Type Strains, Phase III (KMG-III): the genomes of soil and plant-associated and newly described type strains.</title>
        <authorList>
            <person name="Whitman W."/>
        </authorList>
    </citation>
    <scope>NUCLEOTIDE SEQUENCE [LARGE SCALE GENOMIC DNA]</scope>
    <source>
        <strain evidence="2 3">CECT 8236</strain>
    </source>
</reference>
<dbReference type="EMBL" id="QRDY01000004">
    <property type="protein sequence ID" value="RED63008.1"/>
    <property type="molecule type" value="Genomic_DNA"/>
</dbReference>